<keyword evidence="2" id="KW-1185">Reference proteome</keyword>
<evidence type="ECO:0000313" key="3">
    <source>
        <dbReference type="WBParaSite" id="HPBE_0001628501-mRNA-1"/>
    </source>
</evidence>
<dbReference type="OrthoDB" id="5585746at2759"/>
<dbReference type="AlphaFoldDB" id="A0A183G473"/>
<organism evidence="2 3">
    <name type="scientific">Heligmosomoides polygyrus</name>
    <name type="common">Parasitic roundworm</name>
    <dbReference type="NCBI Taxonomy" id="6339"/>
    <lineage>
        <taxon>Eukaryota</taxon>
        <taxon>Metazoa</taxon>
        <taxon>Ecdysozoa</taxon>
        <taxon>Nematoda</taxon>
        <taxon>Chromadorea</taxon>
        <taxon>Rhabditida</taxon>
        <taxon>Rhabditina</taxon>
        <taxon>Rhabditomorpha</taxon>
        <taxon>Strongyloidea</taxon>
        <taxon>Heligmosomidae</taxon>
        <taxon>Heligmosomoides</taxon>
    </lineage>
</organism>
<gene>
    <name evidence="1" type="ORF">HPBE_LOCUS16284</name>
</gene>
<evidence type="ECO:0000313" key="2">
    <source>
        <dbReference type="Proteomes" id="UP000050761"/>
    </source>
</evidence>
<protein>
    <submittedName>
        <fullName evidence="3">Metalloprotease</fullName>
    </submittedName>
</protein>
<accession>A0A3P8B6N5</accession>
<reference evidence="1 2" key="1">
    <citation type="submission" date="2018-11" db="EMBL/GenBank/DDBJ databases">
        <authorList>
            <consortium name="Pathogen Informatics"/>
        </authorList>
    </citation>
    <scope>NUCLEOTIDE SEQUENCE [LARGE SCALE GENOMIC DNA]</scope>
</reference>
<dbReference type="EMBL" id="UZAH01029326">
    <property type="protein sequence ID" value="VDP05448.1"/>
    <property type="molecule type" value="Genomic_DNA"/>
</dbReference>
<sequence>MERDISEALSQVLHDSGYEFGGDRIVDDSTTVQVKNPGARSTGEGMEVFYSRTTHLLSQPNSDDEDFATLSDSEITQRCRVDSIHRATCGSDDEGRKHTVLKYRRRRGGQWRQVHRSDSPVRKGDEDELEVRMATNFLTFVHC</sequence>
<proteinExistence type="predicted"/>
<dbReference type="WBParaSite" id="HPBE_0001628501-mRNA-1">
    <property type="protein sequence ID" value="HPBE_0001628501-mRNA-1"/>
    <property type="gene ID" value="HPBE_0001628501"/>
</dbReference>
<evidence type="ECO:0000313" key="1">
    <source>
        <dbReference type="EMBL" id="VDP05448.1"/>
    </source>
</evidence>
<dbReference type="Proteomes" id="UP000050761">
    <property type="component" value="Unassembled WGS sequence"/>
</dbReference>
<accession>A0A183G473</accession>
<name>A0A183G473_HELPZ</name>
<reference evidence="3" key="2">
    <citation type="submission" date="2019-09" db="UniProtKB">
        <authorList>
            <consortium name="WormBaseParasite"/>
        </authorList>
    </citation>
    <scope>IDENTIFICATION</scope>
</reference>